<dbReference type="InterPro" id="IPR039844">
    <property type="entry name" value="URB1"/>
</dbReference>
<evidence type="ECO:0000313" key="5">
    <source>
        <dbReference type="Proteomes" id="UP001633002"/>
    </source>
</evidence>
<comment type="caution">
    <text evidence="4">The sequence shown here is derived from an EMBL/GenBank/DDBJ whole genome shotgun (WGS) entry which is preliminary data.</text>
</comment>
<dbReference type="Proteomes" id="UP001633002">
    <property type="component" value="Unassembled WGS sequence"/>
</dbReference>
<sequence length="2789" mass="308392">MELEEDLNYEDQEMQLADEVPLDHGEHEDDELEAELTYPPTGPLGPDILHDQTTRLAFGLASQNEGERLVALSDMRNAVLGKDGENILVSYILASPQCAELMNIWAAGAASATSVPLMLLLYEMFKHPLGKGEGQDRDDDQRRRLVPVKLRLDKLARSLVRNRLKDIYSHLSSSQKSRQNAALLLISAIVGRGRVLAIEIATTFDFTLEALRKLARPPREQKAEYRKDTILKRPTRFAFVDFAVSFLEVGDPGLLRWILQKRPLYAGVLHNLSKDDENTMVKVLVLFQEVVMAPEMMVPRGLQSVLFGDATLDQLARICADESLQLGREFAYDILLRVCTDPSHGLCPERTEMWEASPGKTGAFGGGEARLLRLMSRLKVIEVDAHREILLATARARPKFAAAYLAAIPFSLEPRVSPAWFRAMSLVATLIPLACQPPPLMALAREGAMAPAYDGPLIRSALLSLLPPTLSRLVLNRGLQHADILVKHACLRVLQEALTSLRRLLEEVDAARAACSEPAPVSTEVNGTCQDVNETSGRQNDGESRQMSWGRLSQSIQDTMRAHLPDPNILYGLLNSRKTSSAADGKGLVSKKEMRIDPHGGNGYDERQVSSGDTTDYETVVLQLWGPEAVMDAGKREDREALLQSKVLDVLAAFQRVLPVALADTGFDAFKLLPDNPMSMPVVQQKALSGLLLAVTGYTNSSEKPRQNIGESAGVGSAYKRLKPLLLLMLTTDSEDVSEAAYYILEKIMISTGAFDQNPAEIRLWLDALVAWKIRKSHQLRNSNEGTDMYLKNSLSAGTIHASLVDFLADAVTSVSRNIYRYLNRLQQNLSKFTLESDMIDDNLSDIKKGSNVAEFGPFVICAIESCLRIMRSESTLSVSSGQRVAVAVYVSSVLQALLTYQVHPQALASVLLVELSSEAAVAALNMVECSPIEILRQHSAELSASTKVEQPVGLNGSGRIIQVAQNEPGRLSAVLEACKKDTDTRRESKIEALRSLVLSIPVEEVVDNFPSIMEVCADFFDGDCSTLVALLGVHRNLVTDIRKSWPELFSLALELTGIVRDRMGEMVTSDDLKCPTFNSLEPSVLSGAVGLCALFLRCPFSLLFSAAVYGERGNLLTCRAFTKILHTAAMRIPSSNWVHAGRVLVSGLNHLLATSPAGGSALDTCCSLLCAFSSYPLLKSGKDSMTRLGEEDKEVIEDYRLMVLGLLNHPMLYNAFLRSSTLSDSPCSVVSELRRDDKDEKVCDTSLKRVLAAAASGLDVVDGYILILIKRLLDSARTLVKSATSSPLVVPVQSLQENVAEACGSFIRKAMTMFYKEVEASAGLGVVASPSLFAVTVLIPYAGFSHAIDFLLSLFPVGTGKVRKRKQVVGQDIVGLYLATLFVDSLSETSEKQGAPMRHLKGLEEQSEKASWSQRVFDLYEKVSEQVLRNSSVLADLCLLSFLQALDPKLVGVQKFKEHSSELERTSFTDLARCTPLGVLRHCLIHLNNVTSRIARMLVECSPVHLCEFGWLFARATAGRNQKVFVEFRTSFANKLLLSGGNNKSLGAELSNHELLEIWPSAKCYLKAKLREGSCEDNEIVDHIVGVYSSLVEQLSMNWDEFFSIKSVKAWYDGAHLEDFDHGPHCQFVPGRMLEYCHQSPAGQLVHMLRLCQSFQARNLQLESSLSRSVLSDEGSRSLVGAEITGEDIHRLVSKVIAEVSVLRYVIDCGCNLGSGIFEESPAAPEEKMNHVAEPQKDSTAERRFLASLVYTLGAIYKSGGIDWKKEITRCSPKGDPGRGDWLLFLEEVLLAQVIHSVDKLLDLPLNLSSYLPVYKYTLAMLLGYRYGEVLAMKATRYLSMLFLRCIEEDKDLRGQSVDFDALGLLISHSKFLSSLLSRDSATADIPHLSGKHAGKGIAFNSLTSVLLLVGSPLVDPLDGPVKGNAEAPAEDAPPGNMDYFPSSQIPTEDTVSRKKLELVKLLRILLTVRLAQSNLDMADSEPPPLEQLLSVLLAAYGGTLSELDQEIFKVMHEIESHRGPGFPGLVGLDYLWGEAALKRRKAKSSETVTAKSGLERDNLAEIRRQAFKEDLLIDPRRCGLTVLFFPHRRPVPASRVGNILSAKEFKDHPQEYRKRTAGFVEKELKSAAYDPAFLLPFGVHGLSVGCISAEEFVRLGLLAVAFASISSADETMRKAGYEVLAKYYALLESCPSFRSRTQIRLLMTNVKNSVSEAWQKLPRVLSIFAAEASCILMNPDNHHYLTINRFLLRAPSLDMETVPLFQIMFGSGSVQYRSDRLWMLRLLAAGLGSSLDAHIYRRKFVLELLMSFYDSAMADAFTRQWVLQVLYKAALVRSCAKYLVQHTGLLSWLAFVAVNDCESNSDLQENNDAGKLASASLKVIEVILSWGVVQSHLITDGSEELSKVALMFHRFLVRNSSSKYHKLFATPTVNVMTVVLRISHRRKRHQTSFALNMIGVQEVINWFEGGLTTARIPDYLEQRINCLQMILHSSPPPVLTMQDRMRLCKIASWAMEVAMQSEREAISEDSVEDGILHPRKTGGNQESLCQKLQRWLAAALLVGDIARVKRYTVNTTTCTFTTCLEVVNFCKRTEPSTIKDTDDKVDEKLARLLLSLQGRGNLRAETSALVTQVAAVAKLTPFTGFGGEEGEGGSGESGRKIKSLLELLLSELPCPEEVNSSWRWSFISPWTCNGKRSLVDHEADYESYVSEVCIASLSFLQLLWSKRHHSFSSYLVDLQSSLSENQFVVQKTGDYSSPALHLLKRLASLQEKFCHVLEGRALPANDIIINE</sequence>
<dbReference type="InterPro" id="IPR016024">
    <property type="entry name" value="ARM-type_fold"/>
</dbReference>
<feature type="region of interest" description="Disordered" evidence="1">
    <location>
        <begin position="1921"/>
        <end position="1941"/>
    </location>
</feature>
<feature type="compositionally biased region" description="Basic and acidic residues" evidence="1">
    <location>
        <begin position="593"/>
        <end position="608"/>
    </location>
</feature>
<keyword evidence="5" id="KW-1185">Reference proteome</keyword>
<gene>
    <name evidence="4" type="ORF">R1sor_010619</name>
</gene>
<evidence type="ECO:0008006" key="6">
    <source>
        <dbReference type="Google" id="ProtNLM"/>
    </source>
</evidence>
<feature type="domain" description="URB1 N-terminal" evidence="2">
    <location>
        <begin position="150"/>
        <end position="421"/>
    </location>
</feature>
<feature type="region of interest" description="Disordered" evidence="1">
    <location>
        <begin position="593"/>
        <end position="612"/>
    </location>
</feature>
<dbReference type="Pfam" id="PF16201">
    <property type="entry name" value="NopRA1"/>
    <property type="match status" value="1"/>
</dbReference>
<evidence type="ECO:0000313" key="4">
    <source>
        <dbReference type="EMBL" id="KAL3696543.1"/>
    </source>
</evidence>
<dbReference type="InterPro" id="IPR021714">
    <property type="entry name" value="URB1_N"/>
</dbReference>
<feature type="domain" description="URB1 C-terminal" evidence="3">
    <location>
        <begin position="2160"/>
        <end position="2350"/>
    </location>
</feature>
<dbReference type="InterPro" id="IPR032436">
    <property type="entry name" value="URB1_C"/>
</dbReference>
<evidence type="ECO:0000256" key="1">
    <source>
        <dbReference type="SAM" id="MobiDB-lite"/>
    </source>
</evidence>
<dbReference type="PANTHER" id="PTHR13500">
    <property type="entry name" value="NUCLEOLAR PRERIBOSOMAL-ASSOCIATED PROTEIN 1"/>
    <property type="match status" value="1"/>
</dbReference>
<feature type="compositionally biased region" description="Polar residues" evidence="1">
    <location>
        <begin position="523"/>
        <end position="549"/>
    </location>
</feature>
<dbReference type="SUPFAM" id="SSF48371">
    <property type="entry name" value="ARM repeat"/>
    <property type="match status" value="1"/>
</dbReference>
<protein>
    <recommendedName>
        <fullName evidence="6">Nucleolar pre-ribosomal-associated protein 1</fullName>
    </recommendedName>
</protein>
<dbReference type="PANTHER" id="PTHR13500:SF0">
    <property type="entry name" value="NUCLEOLAR PRE-RIBOSOMAL-ASSOCIATED PROTEIN 1"/>
    <property type="match status" value="1"/>
</dbReference>
<dbReference type="Pfam" id="PF11707">
    <property type="entry name" value="Npa1"/>
    <property type="match status" value="1"/>
</dbReference>
<accession>A0ABD3HYJ9</accession>
<organism evidence="4 5">
    <name type="scientific">Riccia sorocarpa</name>
    <dbReference type="NCBI Taxonomy" id="122646"/>
    <lineage>
        <taxon>Eukaryota</taxon>
        <taxon>Viridiplantae</taxon>
        <taxon>Streptophyta</taxon>
        <taxon>Embryophyta</taxon>
        <taxon>Marchantiophyta</taxon>
        <taxon>Marchantiopsida</taxon>
        <taxon>Marchantiidae</taxon>
        <taxon>Marchantiales</taxon>
        <taxon>Ricciaceae</taxon>
        <taxon>Riccia</taxon>
    </lineage>
</organism>
<evidence type="ECO:0000259" key="2">
    <source>
        <dbReference type="Pfam" id="PF11707"/>
    </source>
</evidence>
<reference evidence="4 5" key="1">
    <citation type="submission" date="2024-09" db="EMBL/GenBank/DDBJ databases">
        <title>Chromosome-scale assembly of Riccia sorocarpa.</title>
        <authorList>
            <person name="Paukszto L."/>
        </authorList>
    </citation>
    <scope>NUCLEOTIDE SEQUENCE [LARGE SCALE GENOMIC DNA]</scope>
    <source>
        <strain evidence="4">LP-2024</strain>
        <tissue evidence="4">Aerial parts of the thallus</tissue>
    </source>
</reference>
<evidence type="ECO:0000259" key="3">
    <source>
        <dbReference type="Pfam" id="PF16201"/>
    </source>
</evidence>
<proteinExistence type="predicted"/>
<name>A0ABD3HYJ9_9MARC</name>
<dbReference type="EMBL" id="JBJQOH010000002">
    <property type="protein sequence ID" value="KAL3696543.1"/>
    <property type="molecule type" value="Genomic_DNA"/>
</dbReference>
<feature type="region of interest" description="Disordered" evidence="1">
    <location>
        <begin position="519"/>
        <end position="549"/>
    </location>
</feature>